<dbReference type="SUPFAM" id="SSF53335">
    <property type="entry name" value="S-adenosyl-L-methionine-dependent methyltransferases"/>
    <property type="match status" value="1"/>
</dbReference>
<reference evidence="5" key="2">
    <citation type="journal article" date="2020" name="Cell Host Microbe">
        <title>Functional and Genomic Variation between Human-Derived Isolates of Lachnospiraceae Reveals Inter- and Intra-Species Diversity.</title>
        <authorList>
            <person name="Sorbara M.T."/>
            <person name="Littmann E.R."/>
            <person name="Fontana E."/>
            <person name="Moody T.U."/>
            <person name="Kohout C.E."/>
            <person name="Gjonbalaj M."/>
            <person name="Eaton V."/>
            <person name="Seok R."/>
            <person name="Leiner I.M."/>
            <person name="Pamer E.G."/>
        </authorList>
    </citation>
    <scope>NUCLEOTIDE SEQUENCE</scope>
    <source>
        <strain evidence="5">MSK.11.9</strain>
        <strain evidence="4">MSK.15.32</strain>
    </source>
</reference>
<reference evidence="2" key="4">
    <citation type="submission" date="2023-01" db="EMBL/GenBank/DDBJ databases">
        <title>Human gut microbiome strain richness.</title>
        <authorList>
            <person name="Chen-Liaw A."/>
        </authorList>
    </citation>
    <scope>NUCLEOTIDE SEQUENCE</scope>
    <source>
        <strain evidence="3">1001217st1_A9_1001217B_191108</strain>
        <strain evidence="2">RTP21484st1_H11_RTP21484_190118</strain>
    </source>
</reference>
<reference evidence="6 7" key="1">
    <citation type="submission" date="2018-08" db="EMBL/GenBank/DDBJ databases">
        <title>A genome reference for cultivated species of the human gut microbiota.</title>
        <authorList>
            <person name="Zou Y."/>
            <person name="Xue W."/>
            <person name="Luo G."/>
        </authorList>
    </citation>
    <scope>NUCLEOTIDE SEQUENCE [LARGE SCALE GENOMIC DNA]</scope>
    <source>
        <strain evidence="6 7">AF33-12</strain>
    </source>
</reference>
<dbReference type="SUPFAM" id="SSF51556">
    <property type="entry name" value="Metallo-dependent hydrolases"/>
    <property type="match status" value="1"/>
</dbReference>
<dbReference type="RefSeq" id="WP_009243808.1">
    <property type="nucleotide sequence ID" value="NZ_CABKQB010000001.1"/>
</dbReference>
<dbReference type="CDD" id="cd01106">
    <property type="entry name" value="HTH_TipAL-Mta"/>
    <property type="match status" value="1"/>
</dbReference>
<dbReference type="InterPro" id="IPR029063">
    <property type="entry name" value="SAM-dependent_MTases_sf"/>
</dbReference>
<dbReference type="Gene3D" id="1.10.1660.10">
    <property type="match status" value="1"/>
</dbReference>
<dbReference type="SUPFAM" id="SSF46955">
    <property type="entry name" value="Putative DNA-binding domain"/>
    <property type="match status" value="1"/>
</dbReference>
<evidence type="ECO:0000313" key="6">
    <source>
        <dbReference type="EMBL" id="RHM81679.1"/>
    </source>
</evidence>
<dbReference type="SMART" id="SM00422">
    <property type="entry name" value="HTH_MERR"/>
    <property type="match status" value="1"/>
</dbReference>
<dbReference type="AlphaFoldDB" id="A0A2N5NTJ9"/>
<dbReference type="Gene3D" id="3.20.20.140">
    <property type="entry name" value="Metal-dependent hydrolases"/>
    <property type="match status" value="1"/>
</dbReference>
<proteinExistence type="predicted"/>
<dbReference type="CDD" id="cd01300">
    <property type="entry name" value="YtcJ_like"/>
    <property type="match status" value="1"/>
</dbReference>
<evidence type="ECO:0000313" key="7">
    <source>
        <dbReference type="Proteomes" id="UP000285610"/>
    </source>
</evidence>
<dbReference type="InterPro" id="IPR032466">
    <property type="entry name" value="Metal_Hydrolase"/>
</dbReference>
<dbReference type="Proteomes" id="UP001211731">
    <property type="component" value="Unassembled WGS sequence"/>
</dbReference>
<dbReference type="Gene3D" id="2.30.40.10">
    <property type="entry name" value="Urease, subunit C, domain 1"/>
    <property type="match status" value="1"/>
</dbReference>
<dbReference type="CDD" id="cd02440">
    <property type="entry name" value="AdoMet_MTases"/>
    <property type="match status" value="1"/>
</dbReference>
<sequence>MKTEYTISQIAEKLHITTNKIRFYEKKGLLTPMRESQNRYRKFGEEDIFRLETILLYRSLGLSIEAIQNILQCNKKENYLTHMQNQWMAVNNEIHRLSEIRKSLEMVLDKVYEETEGQDLEKDFLKIIEQSNLLCQVKNEWKDQWDFDGWARAYDEDVKRDTGALKIYENYETVLQMVFEEVENFQRKDGKILEIGVGTGNLAGKFLQNKYHIIGIDQSRQMLAVAKENLYAEAVCVENGRIQAVGTLDDVMQYKTDGDEMVDLQGKTMLPGFLDAHSHFVGAANAMTQCDLSECGNFSEIVDAMKMFAEKRNLSKDAWIVGCNYDQNFLEEKRHPDRYVLDEISHTNPVLLIHASSHMGVVNSKGLEIQQIDEKTEDCPGGKYGRIAGTRIPDGYMEEKAFLAFQSKLPMTSMEELMQLIGEAQKMYASYGVTTVQDGMVGKPLFELLKYASANGLLKLDVVGYADIMTAADLFEEERAYANRYTGHLKMGGYKIFLDGSPQGRTAWMTKPYEGEENYCGYPIHTDEELNHYIELALEKKQQLLAHCNGDAAAEQYIGQFEKALSKRTDKDLHRAVMVHAQLVRKDQLQRMAAIGMIPSFFVAHTYYWGDIHLQNFGEKRGSQISPVKDAIDYGMKYTFHQDTPVIPPDMMRTISSAVNRISRGGRVIGENQKISVLDALKAVTIYAAYQYFEEHEKGSIECGKYADFVVLEKNPLETPKEELAEIKVWMTIKENEVIYRSGEANHE</sequence>
<dbReference type="EMBL" id="JAQMLR010000003">
    <property type="protein sequence ID" value="MDB8738128.1"/>
    <property type="molecule type" value="Genomic_DNA"/>
</dbReference>
<dbReference type="Pfam" id="PF13411">
    <property type="entry name" value="MerR_1"/>
    <property type="match status" value="1"/>
</dbReference>
<dbReference type="STRING" id="33038.GCA_900067245_00265"/>
<dbReference type="EMBL" id="QRQE01000001">
    <property type="protein sequence ID" value="RHM81679.1"/>
    <property type="molecule type" value="Genomic_DNA"/>
</dbReference>
<dbReference type="InterPro" id="IPR009061">
    <property type="entry name" value="DNA-bd_dom_put_sf"/>
</dbReference>
<feature type="domain" description="HTH merR-type" evidence="1">
    <location>
        <begin position="4"/>
        <end position="73"/>
    </location>
</feature>
<name>A0A2N5NTJ9_MEDGN</name>
<dbReference type="GO" id="GO:0003677">
    <property type="term" value="F:DNA binding"/>
    <property type="evidence" value="ECO:0007669"/>
    <property type="project" value="InterPro"/>
</dbReference>
<evidence type="ECO:0000313" key="3">
    <source>
        <dbReference type="EMBL" id="MDB8738128.1"/>
    </source>
</evidence>
<reference evidence="5" key="3">
    <citation type="submission" date="2020-02" db="EMBL/GenBank/DDBJ databases">
        <authorList>
            <person name="Littmann E."/>
            <person name="Sorbara M."/>
        </authorList>
    </citation>
    <scope>NUCLEOTIDE SEQUENCE</scope>
    <source>
        <strain evidence="5">MSK.11.9</strain>
        <strain evidence="4">MSK.15.32</strain>
    </source>
</reference>
<dbReference type="InterPro" id="IPR041698">
    <property type="entry name" value="Methyltransf_25"/>
</dbReference>
<dbReference type="PANTHER" id="PTHR22642">
    <property type="entry name" value="IMIDAZOLONEPROPIONASE"/>
    <property type="match status" value="1"/>
</dbReference>
<dbReference type="Proteomes" id="UP001296580">
    <property type="component" value="Unassembled WGS sequence"/>
</dbReference>
<dbReference type="EMBL" id="JAQMLA010000032">
    <property type="protein sequence ID" value="MDB8687273.1"/>
    <property type="molecule type" value="Genomic_DNA"/>
</dbReference>
<dbReference type="Proteomes" id="UP001212160">
    <property type="component" value="Unassembled WGS sequence"/>
</dbReference>
<dbReference type="GO" id="GO:0006355">
    <property type="term" value="P:regulation of DNA-templated transcription"/>
    <property type="evidence" value="ECO:0007669"/>
    <property type="project" value="InterPro"/>
</dbReference>
<comment type="caution">
    <text evidence="5">The sequence shown here is derived from an EMBL/GenBank/DDBJ whole genome shotgun (WGS) entry which is preliminary data.</text>
</comment>
<evidence type="ECO:0000313" key="8">
    <source>
        <dbReference type="Proteomes" id="UP001296581"/>
    </source>
</evidence>
<dbReference type="InterPro" id="IPR033932">
    <property type="entry name" value="YtcJ-like"/>
</dbReference>
<dbReference type="Gene3D" id="3.10.310.70">
    <property type="match status" value="1"/>
</dbReference>
<dbReference type="Pfam" id="PF13649">
    <property type="entry name" value="Methyltransf_25"/>
    <property type="match status" value="1"/>
</dbReference>
<dbReference type="EMBL" id="JAAIRY010000001">
    <property type="protein sequence ID" value="NSI64047.1"/>
    <property type="molecule type" value="Genomic_DNA"/>
</dbReference>
<protein>
    <submittedName>
        <fullName evidence="5">Amidohydrolase family protein</fullName>
    </submittedName>
    <submittedName>
        <fullName evidence="6">MerR family transcriptional regulator</fullName>
    </submittedName>
</protein>
<dbReference type="PROSITE" id="PS50937">
    <property type="entry name" value="HTH_MERR_2"/>
    <property type="match status" value="1"/>
</dbReference>
<dbReference type="Pfam" id="PF07969">
    <property type="entry name" value="Amidohydro_3"/>
    <property type="match status" value="1"/>
</dbReference>
<accession>A0A2N5NTJ9</accession>
<evidence type="ECO:0000313" key="5">
    <source>
        <dbReference type="EMBL" id="NSI64047.1"/>
    </source>
</evidence>
<dbReference type="SUPFAM" id="SSF51338">
    <property type="entry name" value="Composite domain of metallo-dependent hydrolases"/>
    <property type="match status" value="1"/>
</dbReference>
<dbReference type="EMBL" id="JAAIRV010000002">
    <property type="protein sequence ID" value="NSI57201.1"/>
    <property type="molecule type" value="Genomic_DNA"/>
</dbReference>
<evidence type="ECO:0000259" key="1">
    <source>
        <dbReference type="PROSITE" id="PS50937"/>
    </source>
</evidence>
<dbReference type="PANTHER" id="PTHR22642:SF2">
    <property type="entry name" value="PROTEIN LONG AFTER FAR-RED 3"/>
    <property type="match status" value="1"/>
</dbReference>
<dbReference type="PRINTS" id="PR00040">
    <property type="entry name" value="HTHMERR"/>
</dbReference>
<dbReference type="Proteomes" id="UP000285610">
    <property type="component" value="Unassembled WGS sequence"/>
</dbReference>
<gene>
    <name evidence="6" type="ORF">DWZ50_00705</name>
    <name evidence="5" type="ORF">G4981_01835</name>
    <name evidence="4" type="ORF">G4993_02125</name>
    <name evidence="3" type="ORF">PNU63_04940</name>
    <name evidence="2" type="ORF">PNW85_11395</name>
</gene>
<evidence type="ECO:0000313" key="2">
    <source>
        <dbReference type="EMBL" id="MDB8687273.1"/>
    </source>
</evidence>
<dbReference type="InterPro" id="IPR000551">
    <property type="entry name" value="MerR-type_HTH_dom"/>
</dbReference>
<evidence type="ECO:0000313" key="4">
    <source>
        <dbReference type="EMBL" id="NSI57201.1"/>
    </source>
</evidence>
<dbReference type="Proteomes" id="UP001296581">
    <property type="component" value="Unassembled WGS sequence"/>
</dbReference>
<dbReference type="GO" id="GO:0016810">
    <property type="term" value="F:hydrolase activity, acting on carbon-nitrogen (but not peptide) bonds"/>
    <property type="evidence" value="ECO:0007669"/>
    <property type="project" value="InterPro"/>
</dbReference>
<organism evidence="5 8">
    <name type="scientific">Mediterraneibacter gnavus</name>
    <name type="common">Ruminococcus gnavus</name>
    <dbReference type="NCBI Taxonomy" id="33038"/>
    <lineage>
        <taxon>Bacteria</taxon>
        <taxon>Bacillati</taxon>
        <taxon>Bacillota</taxon>
        <taxon>Clostridia</taxon>
        <taxon>Lachnospirales</taxon>
        <taxon>Lachnospiraceae</taxon>
        <taxon>Mediterraneibacter</taxon>
    </lineage>
</organism>
<dbReference type="InterPro" id="IPR011059">
    <property type="entry name" value="Metal-dep_hydrolase_composite"/>
</dbReference>
<dbReference type="InterPro" id="IPR013108">
    <property type="entry name" value="Amidohydro_3"/>
</dbReference>